<comment type="caution">
    <text evidence="2">The sequence shown here is derived from an EMBL/GenBank/DDBJ whole genome shotgun (WGS) entry which is preliminary data.</text>
</comment>
<evidence type="ECO:0000313" key="3">
    <source>
        <dbReference type="Proteomes" id="UP001054252"/>
    </source>
</evidence>
<evidence type="ECO:0000256" key="1">
    <source>
        <dbReference type="SAM" id="MobiDB-lite"/>
    </source>
</evidence>
<dbReference type="AlphaFoldDB" id="A0AAV5MN66"/>
<protein>
    <submittedName>
        <fullName evidence="2">Uncharacterized protein</fullName>
    </submittedName>
</protein>
<keyword evidence="3" id="KW-1185">Reference proteome</keyword>
<feature type="region of interest" description="Disordered" evidence="1">
    <location>
        <begin position="1"/>
        <end position="56"/>
    </location>
</feature>
<proteinExistence type="predicted"/>
<dbReference type="Proteomes" id="UP001054252">
    <property type="component" value="Unassembled WGS sequence"/>
</dbReference>
<reference evidence="2 3" key="1">
    <citation type="journal article" date="2021" name="Commun. Biol.">
        <title>The genome of Shorea leprosula (Dipterocarpaceae) highlights the ecological relevance of drought in aseasonal tropical rainforests.</title>
        <authorList>
            <person name="Ng K.K.S."/>
            <person name="Kobayashi M.J."/>
            <person name="Fawcett J.A."/>
            <person name="Hatakeyama M."/>
            <person name="Paape T."/>
            <person name="Ng C.H."/>
            <person name="Ang C.C."/>
            <person name="Tnah L.H."/>
            <person name="Lee C.T."/>
            <person name="Nishiyama T."/>
            <person name="Sese J."/>
            <person name="O'Brien M.J."/>
            <person name="Copetti D."/>
            <person name="Mohd Noor M.I."/>
            <person name="Ong R.C."/>
            <person name="Putra M."/>
            <person name="Sireger I.Z."/>
            <person name="Indrioko S."/>
            <person name="Kosugi Y."/>
            <person name="Izuno A."/>
            <person name="Isagi Y."/>
            <person name="Lee S.L."/>
            <person name="Shimizu K.K."/>
        </authorList>
    </citation>
    <scope>NUCLEOTIDE SEQUENCE [LARGE SCALE GENOMIC DNA]</scope>
    <source>
        <strain evidence="2">214</strain>
    </source>
</reference>
<accession>A0AAV5MN66</accession>
<feature type="non-terminal residue" evidence="2">
    <location>
        <position position="1"/>
    </location>
</feature>
<organism evidence="2 3">
    <name type="scientific">Rubroshorea leprosula</name>
    <dbReference type="NCBI Taxonomy" id="152421"/>
    <lineage>
        <taxon>Eukaryota</taxon>
        <taxon>Viridiplantae</taxon>
        <taxon>Streptophyta</taxon>
        <taxon>Embryophyta</taxon>
        <taxon>Tracheophyta</taxon>
        <taxon>Spermatophyta</taxon>
        <taxon>Magnoliopsida</taxon>
        <taxon>eudicotyledons</taxon>
        <taxon>Gunneridae</taxon>
        <taxon>Pentapetalae</taxon>
        <taxon>rosids</taxon>
        <taxon>malvids</taxon>
        <taxon>Malvales</taxon>
        <taxon>Dipterocarpaceae</taxon>
        <taxon>Rubroshorea</taxon>
    </lineage>
</organism>
<evidence type="ECO:0000313" key="2">
    <source>
        <dbReference type="EMBL" id="GKV51325.1"/>
    </source>
</evidence>
<feature type="compositionally biased region" description="Basic and acidic residues" evidence="1">
    <location>
        <begin position="42"/>
        <end position="56"/>
    </location>
</feature>
<gene>
    <name evidence="2" type="ORF">SLEP1_g57993</name>
</gene>
<feature type="compositionally biased region" description="Polar residues" evidence="1">
    <location>
        <begin position="31"/>
        <end position="41"/>
    </location>
</feature>
<sequence length="56" mass="5998">TGADRSAPPDATQSQSNRVENVPLRQPHYRTGQTASASNGKSSDEAPREESKTLTD</sequence>
<dbReference type="EMBL" id="BPVZ01000487">
    <property type="protein sequence ID" value="GKV51325.1"/>
    <property type="molecule type" value="Genomic_DNA"/>
</dbReference>
<name>A0AAV5MN66_9ROSI</name>